<gene>
    <name evidence="2" type="ORF">EDL80_00395</name>
</gene>
<accession>A0AAE6QCH1</accession>
<organism evidence="2 3">
    <name type="scientific">Ehrlichia ruminantium</name>
    <name type="common">heartwater rickettsia</name>
    <name type="synonym">Cowdria ruminantium</name>
    <dbReference type="NCBI Taxonomy" id="779"/>
    <lineage>
        <taxon>Bacteria</taxon>
        <taxon>Pseudomonadati</taxon>
        <taxon>Pseudomonadota</taxon>
        <taxon>Alphaproteobacteria</taxon>
        <taxon>Rickettsiales</taxon>
        <taxon>Anaplasmataceae</taxon>
        <taxon>Ehrlichia</taxon>
    </lineage>
</organism>
<feature type="region of interest" description="Disordered" evidence="1">
    <location>
        <begin position="1269"/>
        <end position="1294"/>
    </location>
</feature>
<keyword evidence="3" id="KW-1185">Reference proteome</keyword>
<dbReference type="EMBL" id="CP033455">
    <property type="protein sequence ID" value="QGR03080.1"/>
    <property type="molecule type" value="Genomic_DNA"/>
</dbReference>
<feature type="compositionally biased region" description="Basic and acidic residues" evidence="1">
    <location>
        <begin position="1269"/>
        <end position="1289"/>
    </location>
</feature>
<reference evidence="2 3" key="1">
    <citation type="submission" date="2018-10" db="EMBL/GenBank/DDBJ databases">
        <title>Propagation and draft genome sequences of three atypical Erhlichia ruminantium isolates.</title>
        <authorList>
            <person name="Liebenberg J."/>
            <person name="Steyn H."/>
            <person name="Josemans A."/>
            <person name="Zweygarth E."/>
        </authorList>
    </citation>
    <scope>NUCLEOTIDE SEQUENCE [LARGE SCALE GENOMIC DNA]</scope>
    <source>
        <strain evidence="2 3">Omatjenne</strain>
    </source>
</reference>
<dbReference type="Pfam" id="PF12027">
    <property type="entry name" value="DUF3514"/>
    <property type="match status" value="1"/>
</dbReference>
<evidence type="ECO:0000256" key="1">
    <source>
        <dbReference type="SAM" id="MobiDB-lite"/>
    </source>
</evidence>
<protein>
    <submittedName>
        <fullName evidence="2">DUF3514 domain-containing protein</fullName>
    </submittedName>
</protein>
<evidence type="ECO:0000313" key="3">
    <source>
        <dbReference type="Proteomes" id="UP000422822"/>
    </source>
</evidence>
<proteinExistence type="predicted"/>
<dbReference type="InterPro" id="IPR021902">
    <property type="entry name" value="DUF3514"/>
</dbReference>
<name>A0AAE6QCH1_EHRRU</name>
<sequence>MFGIVVSIASVVVVSTTLLGVVSSTVKNEKGEDDESVRKKSDKKSQYKNRASRIFTRLVGSEKFAKEDLQHKTDATEELPTKFVELSIQSSNVQQEIYPISKKTSVLSSKKQGTESKRISKKESLAVCADATDAQNSRPVHSYESRRSNIRGKEHYAKLGARSKKVRFKEDVEYRDIYQSAGPDSESEYSVKNIKDVDTITDAQDSRPVDSYKSRRSNVTDKELYAKLGARPKKVRFKEDVEYRDIYQSEGPDPEGEYGVKNIKDVDAITDAQDSRPVDSYKSRRSNVTDKELYAKLGARSKKVRFKEDVEYRDVYQSEGPDSEGEYGVKNIKDVDAITDAQDSRPVHSYESRRSNIRGKEHYAKLGARSEKVRFKEDVEYRDIYQSEGPDPEGEYGVKNIKDVDAITDAQDSRPVDSYKSRRSNVTDKELYAKLGARPKKVRFKEDVEYRDIYQSEGSDSKGEYSVKNIKDVDAITDAQDSRPVDSYKSRGSGVESKELYLGLSTKPKEVEFKENIEHQNVCRSKESDAEGEFNIPNVECERPLCLETEESIGSSTGQTSNISYYTVLQHKGFVSDEVKPGLMPIPSACSVKSQTDPVMSEDIGLMYLYSKLSVSRKSVLGIHSVEPSAVPMVPKSVCEEHIINKTDGIQDPVPSVHFTQPQIDQMTSLGIGGIPVANISGNVQDPVPSVHFTQPQMDQMTSLGIGGIPVANISGNVQDPVPNVYFIQPQMDQMTSLGIGGISVANISSNVQYPVPNVYFTQPQMDQMTSLGIGGIPVANISGNVQYPVPNVYFTQPQMDQMTSLGIGGIPVANISSNVQDPLPNVYFTQPQMDQMTSLGIGGISVANISGNVQYPVPNVYFTQPQMDQMTSLGIGGIPVANISGNVQDPVPNVYFTQPQMDQMASLGIGGIPVANISSNVQDPVPDVRSIPSKANHVISEGTTGSIQNFSGNISLKYVEILKKLHFSFCRHLLHEILILSDQGRIFVSSHVDKIIERVTKKVPVARFVLKASVLMQCGIIASKSCAMCRFFTSARMILKGYVFSQLLEQLVNMIEIKSNSICYYQFRLGLSYYYYKLPKLRAKHVPPSNLFYDVLDVLYNVVFDRLTRIHNKIELEILDQVIFGCTFALGSMYYSIMFPGLDYVSDNACIKLLSKAEFSRLVGRSQVCTDIDLGYMCYHIWISMFHMYDGESIGIVPYSIIPLLSKPGIDRIFSYYNAGQLNFNMFVEDIVVQVIKAVDHPNFIIVTEDIAKYYRGCNQANNQNVRAHDDKNASKDTSCDEEHKSDSDEQCDGITVQSVLQQNSQDICK</sequence>
<evidence type="ECO:0000313" key="2">
    <source>
        <dbReference type="EMBL" id="QGR03080.1"/>
    </source>
</evidence>
<dbReference type="Proteomes" id="UP000422822">
    <property type="component" value="Chromosome"/>
</dbReference>
<dbReference type="RefSeq" id="WP_158406246.1">
    <property type="nucleotide sequence ID" value="NZ_CP033455.1"/>
</dbReference>